<dbReference type="EC" id="2.7.12.1" evidence="2"/>
<dbReference type="GO" id="GO:0005737">
    <property type="term" value="C:cytoplasm"/>
    <property type="evidence" value="ECO:0007669"/>
    <property type="project" value="TreeGrafter"/>
</dbReference>
<organism evidence="15 16">
    <name type="scientific">Blepharisma stoltei</name>
    <dbReference type="NCBI Taxonomy" id="1481888"/>
    <lineage>
        <taxon>Eukaryota</taxon>
        <taxon>Sar</taxon>
        <taxon>Alveolata</taxon>
        <taxon>Ciliophora</taxon>
        <taxon>Postciliodesmatophora</taxon>
        <taxon>Heterotrichea</taxon>
        <taxon>Heterotrichida</taxon>
        <taxon>Blepharismidae</taxon>
        <taxon>Blepharisma</taxon>
    </lineage>
</organism>
<dbReference type="PROSITE" id="PS00107">
    <property type="entry name" value="PROTEIN_KINASE_ATP"/>
    <property type="match status" value="1"/>
</dbReference>
<evidence type="ECO:0000313" key="16">
    <source>
        <dbReference type="Proteomes" id="UP001162131"/>
    </source>
</evidence>
<keyword evidence="6 12" id="KW-0547">Nucleotide-binding</keyword>
<dbReference type="AlphaFoldDB" id="A0AAU9KDU2"/>
<evidence type="ECO:0000259" key="14">
    <source>
        <dbReference type="PROSITE" id="PS50011"/>
    </source>
</evidence>
<proteinExistence type="inferred from homology"/>
<keyword evidence="4" id="KW-0597">Phosphoprotein</keyword>
<dbReference type="PROSITE" id="PS50011">
    <property type="entry name" value="PROTEIN_KINASE_DOM"/>
    <property type="match status" value="1"/>
</dbReference>
<dbReference type="Gene3D" id="3.30.10.30">
    <property type="entry name" value="DYRK"/>
    <property type="match status" value="1"/>
</dbReference>
<reference evidence="15" key="1">
    <citation type="submission" date="2021-09" db="EMBL/GenBank/DDBJ databases">
        <authorList>
            <consortium name="AG Swart"/>
            <person name="Singh M."/>
            <person name="Singh A."/>
            <person name="Seah K."/>
            <person name="Emmerich C."/>
        </authorList>
    </citation>
    <scope>NUCLEOTIDE SEQUENCE</scope>
    <source>
        <strain evidence="15">ATCC30299</strain>
    </source>
</reference>
<evidence type="ECO:0000256" key="7">
    <source>
        <dbReference type="ARBA" id="ARBA00022777"/>
    </source>
</evidence>
<dbReference type="Gene3D" id="1.10.510.10">
    <property type="entry name" value="Transferase(Phosphotransferase) domain 1"/>
    <property type="match status" value="1"/>
</dbReference>
<evidence type="ECO:0000256" key="3">
    <source>
        <dbReference type="ARBA" id="ARBA00022527"/>
    </source>
</evidence>
<accession>A0AAU9KDU2</accession>
<dbReference type="InterPro" id="IPR000719">
    <property type="entry name" value="Prot_kinase_dom"/>
</dbReference>
<comment type="catalytic activity">
    <reaction evidence="11">
        <text>L-tyrosyl-[protein] + ATP = O-phospho-L-tyrosyl-[protein] + ADP + H(+)</text>
        <dbReference type="Rhea" id="RHEA:10596"/>
        <dbReference type="Rhea" id="RHEA-COMP:10136"/>
        <dbReference type="Rhea" id="RHEA-COMP:20101"/>
        <dbReference type="ChEBI" id="CHEBI:15378"/>
        <dbReference type="ChEBI" id="CHEBI:30616"/>
        <dbReference type="ChEBI" id="CHEBI:46858"/>
        <dbReference type="ChEBI" id="CHEBI:61978"/>
        <dbReference type="ChEBI" id="CHEBI:456216"/>
        <dbReference type="EC" id="2.7.12.1"/>
    </reaction>
</comment>
<dbReference type="GO" id="GO:0004712">
    <property type="term" value="F:protein serine/threonine/tyrosine kinase activity"/>
    <property type="evidence" value="ECO:0007669"/>
    <property type="project" value="UniProtKB-EC"/>
</dbReference>
<dbReference type="GO" id="GO:0005856">
    <property type="term" value="C:cytoskeleton"/>
    <property type="evidence" value="ECO:0007669"/>
    <property type="project" value="TreeGrafter"/>
</dbReference>
<dbReference type="InterPro" id="IPR050494">
    <property type="entry name" value="Ser_Thr_dual-spec_kinase"/>
</dbReference>
<dbReference type="FunFam" id="1.10.510.10:FF:000380">
    <property type="entry name" value="Serine/threonine-protein kinase ppk15"/>
    <property type="match status" value="1"/>
</dbReference>
<sequence>MNGQGLSPRIKISKLRPLASNSRKPSVPKRNILNLSLKKKGDPAISFTAFPHEMRTPKQLTLPKRTDRGFPVHLSDKFSLNNTLESSANSSFKLNSSLNRSNNCLSRDETRSARPSPRAKIAIRHKSISHAPSDPDTLLLFHKLPISPPEVLKEFESFMTKYEQNEVLEYSEIYFLGLKSKKIQPDPTQANFGYDDDRSDYKLVTGDHISYRYEIIEILGKGSFGQVCKCLDHKTKKLVALKIIRNQRRFHRQGKVEIKVLQHMNENGKDSEAHCVQMEDCFIFRKHLCITFELLSINLYELLKNNGFHGFSLTLVKRFGIQILICLAFLREHKIIHCDLKPENILLKHPNKSGIKVIDFGSSCFEEEKLYTYIQSRFYRAPEIILGIPYTVAIDMWSLGCILAELHSGCPIFPGESEHEQLLCIMEVKGLPPEELMEQATRKNLFFEEMNPKIVPNSRGKKRFPGTRTLEEKAKSSDEVFLGFIERCLDWNPFTRMTPDEAFEHPWIKEAFQNSPSNRMLLKSSTGSRGDGS</sequence>
<dbReference type="PANTHER" id="PTHR24058:SF22">
    <property type="entry name" value="DUAL SPECIFICITY TYROSINE-PHOSPHORYLATION-REGULATED KINASE 4"/>
    <property type="match status" value="1"/>
</dbReference>
<evidence type="ECO:0000256" key="10">
    <source>
        <dbReference type="ARBA" id="ARBA00049308"/>
    </source>
</evidence>
<feature type="region of interest" description="Disordered" evidence="13">
    <location>
        <begin position="91"/>
        <end position="119"/>
    </location>
</feature>
<name>A0AAU9KDU2_9CILI</name>
<keyword evidence="5" id="KW-0808">Transferase</keyword>
<dbReference type="SUPFAM" id="SSF56112">
    <property type="entry name" value="Protein kinase-like (PK-like)"/>
    <property type="match status" value="1"/>
</dbReference>
<feature type="domain" description="Protein kinase" evidence="14">
    <location>
        <begin position="213"/>
        <end position="508"/>
    </location>
</feature>
<comment type="catalytic activity">
    <reaction evidence="10">
        <text>L-threonyl-[protein] + ATP = O-phospho-L-threonyl-[protein] + ADP + H(+)</text>
        <dbReference type="Rhea" id="RHEA:46608"/>
        <dbReference type="Rhea" id="RHEA-COMP:11060"/>
        <dbReference type="Rhea" id="RHEA-COMP:11605"/>
        <dbReference type="ChEBI" id="CHEBI:15378"/>
        <dbReference type="ChEBI" id="CHEBI:30013"/>
        <dbReference type="ChEBI" id="CHEBI:30616"/>
        <dbReference type="ChEBI" id="CHEBI:61977"/>
        <dbReference type="ChEBI" id="CHEBI:456216"/>
        <dbReference type="EC" id="2.7.12.1"/>
    </reaction>
</comment>
<evidence type="ECO:0000256" key="11">
    <source>
        <dbReference type="ARBA" id="ARBA00051680"/>
    </source>
</evidence>
<evidence type="ECO:0000256" key="1">
    <source>
        <dbReference type="ARBA" id="ARBA00008867"/>
    </source>
</evidence>
<evidence type="ECO:0000256" key="5">
    <source>
        <dbReference type="ARBA" id="ARBA00022679"/>
    </source>
</evidence>
<evidence type="ECO:0000256" key="9">
    <source>
        <dbReference type="ARBA" id="ARBA00049003"/>
    </source>
</evidence>
<keyword evidence="8 12" id="KW-0067">ATP-binding</keyword>
<dbReference type="InterPro" id="IPR008271">
    <property type="entry name" value="Ser/Thr_kinase_AS"/>
</dbReference>
<feature type="compositionally biased region" description="Low complexity" evidence="13">
    <location>
        <begin position="91"/>
        <end position="105"/>
    </location>
</feature>
<dbReference type="PANTHER" id="PTHR24058">
    <property type="entry name" value="DUAL SPECIFICITY PROTEIN KINASE"/>
    <property type="match status" value="1"/>
</dbReference>
<evidence type="ECO:0000313" key="15">
    <source>
        <dbReference type="EMBL" id="CAG9335412.1"/>
    </source>
</evidence>
<dbReference type="InterPro" id="IPR011009">
    <property type="entry name" value="Kinase-like_dom_sf"/>
</dbReference>
<evidence type="ECO:0000256" key="12">
    <source>
        <dbReference type="PROSITE-ProRule" id="PRU10141"/>
    </source>
</evidence>
<dbReference type="EMBL" id="CAJZBQ010000062">
    <property type="protein sequence ID" value="CAG9335412.1"/>
    <property type="molecule type" value="Genomic_DNA"/>
</dbReference>
<dbReference type="CDD" id="cd14210">
    <property type="entry name" value="PKc_DYRK"/>
    <property type="match status" value="1"/>
</dbReference>
<gene>
    <name evidence="15" type="ORF">BSTOLATCC_MIC63885</name>
</gene>
<dbReference type="Pfam" id="PF00069">
    <property type="entry name" value="Pkinase"/>
    <property type="match status" value="1"/>
</dbReference>
<comment type="catalytic activity">
    <reaction evidence="9">
        <text>L-seryl-[protein] + ATP = O-phospho-L-seryl-[protein] + ADP + H(+)</text>
        <dbReference type="Rhea" id="RHEA:17989"/>
        <dbReference type="Rhea" id="RHEA-COMP:9863"/>
        <dbReference type="Rhea" id="RHEA-COMP:11604"/>
        <dbReference type="ChEBI" id="CHEBI:15378"/>
        <dbReference type="ChEBI" id="CHEBI:29999"/>
        <dbReference type="ChEBI" id="CHEBI:30616"/>
        <dbReference type="ChEBI" id="CHEBI:83421"/>
        <dbReference type="ChEBI" id="CHEBI:456216"/>
        <dbReference type="EC" id="2.7.12.1"/>
    </reaction>
</comment>
<evidence type="ECO:0000256" key="6">
    <source>
        <dbReference type="ARBA" id="ARBA00022741"/>
    </source>
</evidence>
<keyword evidence="16" id="KW-1185">Reference proteome</keyword>
<dbReference type="GO" id="GO:0005524">
    <property type="term" value="F:ATP binding"/>
    <property type="evidence" value="ECO:0007669"/>
    <property type="project" value="UniProtKB-UniRule"/>
</dbReference>
<evidence type="ECO:0000256" key="8">
    <source>
        <dbReference type="ARBA" id="ARBA00022840"/>
    </source>
</evidence>
<feature type="binding site" evidence="12">
    <location>
        <position position="242"/>
    </location>
    <ligand>
        <name>ATP</name>
        <dbReference type="ChEBI" id="CHEBI:30616"/>
    </ligand>
</feature>
<dbReference type="Gene3D" id="3.30.200.20">
    <property type="entry name" value="Phosphorylase Kinase, domain 1"/>
    <property type="match status" value="1"/>
</dbReference>
<dbReference type="GO" id="GO:0004674">
    <property type="term" value="F:protein serine/threonine kinase activity"/>
    <property type="evidence" value="ECO:0007669"/>
    <property type="project" value="UniProtKB-KW"/>
</dbReference>
<protein>
    <recommendedName>
        <fullName evidence="2">dual-specificity kinase</fullName>
        <ecNumber evidence="2">2.7.12.1</ecNumber>
    </recommendedName>
</protein>
<comment type="similarity">
    <text evidence="1">Belongs to the protein kinase superfamily. CMGC Ser/Thr protein kinase family. MNB/DYRK subfamily.</text>
</comment>
<evidence type="ECO:0000256" key="4">
    <source>
        <dbReference type="ARBA" id="ARBA00022553"/>
    </source>
</evidence>
<dbReference type="InterPro" id="IPR042521">
    <property type="entry name" value="DYRK"/>
</dbReference>
<keyword evidence="3" id="KW-0723">Serine/threonine-protein kinase</keyword>
<dbReference type="Proteomes" id="UP001162131">
    <property type="component" value="Unassembled WGS sequence"/>
</dbReference>
<comment type="caution">
    <text evidence="15">The sequence shown here is derived from an EMBL/GenBank/DDBJ whole genome shotgun (WGS) entry which is preliminary data.</text>
</comment>
<keyword evidence="7" id="KW-0418">Kinase</keyword>
<dbReference type="SMART" id="SM00220">
    <property type="entry name" value="S_TKc"/>
    <property type="match status" value="1"/>
</dbReference>
<evidence type="ECO:0000256" key="2">
    <source>
        <dbReference type="ARBA" id="ARBA00013203"/>
    </source>
</evidence>
<dbReference type="InterPro" id="IPR017441">
    <property type="entry name" value="Protein_kinase_ATP_BS"/>
</dbReference>
<evidence type="ECO:0000256" key="13">
    <source>
        <dbReference type="SAM" id="MobiDB-lite"/>
    </source>
</evidence>
<dbReference type="PROSITE" id="PS00108">
    <property type="entry name" value="PROTEIN_KINASE_ST"/>
    <property type="match status" value="1"/>
</dbReference>